<gene>
    <name evidence="2" type="ORF">V0288_09195</name>
</gene>
<reference evidence="2 3" key="1">
    <citation type="submission" date="2024-01" db="EMBL/GenBank/DDBJ databases">
        <title>Genomic insights into the taxonomy and metabolism of the cyanobacterium Pannus brasiliensis CCIBt3594.</title>
        <authorList>
            <person name="Machado M."/>
            <person name="Botero N.B."/>
            <person name="Andreote A.P.D."/>
            <person name="Feitosa A.M.T."/>
            <person name="Popin R."/>
            <person name="Sivonen K."/>
            <person name="Fiore M.F."/>
        </authorList>
    </citation>
    <scope>NUCLEOTIDE SEQUENCE [LARGE SCALE GENOMIC DNA]</scope>
    <source>
        <strain evidence="2 3">CCIBt3594</strain>
    </source>
</reference>
<dbReference type="EMBL" id="JBAFSM010000014">
    <property type="protein sequence ID" value="MEG3437293.1"/>
    <property type="molecule type" value="Genomic_DNA"/>
</dbReference>
<evidence type="ECO:0000313" key="3">
    <source>
        <dbReference type="Proteomes" id="UP001328733"/>
    </source>
</evidence>
<keyword evidence="1" id="KW-1133">Transmembrane helix</keyword>
<proteinExistence type="predicted"/>
<sequence length="529" mass="59261">MINLTRSVLRSEIVRQEVTGEGSNRTRTIAKANSQSGGNWFTQLLGSLGGGLAKFGGWLLAGLGFIGFSFSALMSFMQGGIGFLFNFNWNITDKEIDSILKGMRLALVGQLGETIGNSIGFLICGILPGVVLAKFNKALAAYVLKEVSEEAFDELMGNLRVLLRQTVYTLAAHAFYSLYKNTRNFIKDFFKNPNSPQSQFGRRLFGDSFNDAIKSWGAEGSKPWSFNIWIQNKIESIEDDYAQEFWENAWEGFVEGCSEAGFVLAQSLDNWFAQQRLQNNQVLGEDTALEIIPNREIPDERIIVAGAREIVKPAIVSALSHHQLIDNRDIGQWIGETVREATGKSFVEGLALKIAFRGKKKPPFRDSQRAGYTIFNVKRSALDWEKIKLACGGDNGYLWGRFLAIVKFVDPGIPNMKVYGATKAEAQDRAEAFLALADLEVAGINVTEELKEGNRRKYDQALYKETTRIYPVHCTVINRQKVLNEEQGRATLSGAYKERKFRLNLWTDTKPDNWDEVIRELTTTRGPNG</sequence>
<organism evidence="2 3">
    <name type="scientific">Pannus brasiliensis CCIBt3594</name>
    <dbReference type="NCBI Taxonomy" id="1427578"/>
    <lineage>
        <taxon>Bacteria</taxon>
        <taxon>Bacillati</taxon>
        <taxon>Cyanobacteriota</taxon>
        <taxon>Cyanophyceae</taxon>
        <taxon>Oscillatoriophycideae</taxon>
        <taxon>Chroococcales</taxon>
        <taxon>Microcystaceae</taxon>
        <taxon>Pannus</taxon>
    </lineage>
</organism>
<keyword evidence="3" id="KW-1185">Reference proteome</keyword>
<comment type="caution">
    <text evidence="2">The sequence shown here is derived from an EMBL/GenBank/DDBJ whole genome shotgun (WGS) entry which is preliminary data.</text>
</comment>
<evidence type="ECO:0000313" key="2">
    <source>
        <dbReference type="EMBL" id="MEG3437293.1"/>
    </source>
</evidence>
<dbReference type="AlphaFoldDB" id="A0AAW9QJL4"/>
<evidence type="ECO:0000256" key="1">
    <source>
        <dbReference type="SAM" id="Phobius"/>
    </source>
</evidence>
<dbReference type="RefSeq" id="WP_332864775.1">
    <property type="nucleotide sequence ID" value="NZ_JBAFSM010000014.1"/>
</dbReference>
<accession>A0AAW9QJL4</accession>
<name>A0AAW9QJL4_9CHRO</name>
<keyword evidence="1" id="KW-0812">Transmembrane</keyword>
<dbReference type="Proteomes" id="UP001328733">
    <property type="component" value="Unassembled WGS sequence"/>
</dbReference>
<feature type="transmembrane region" description="Helical" evidence="1">
    <location>
        <begin position="55"/>
        <end position="76"/>
    </location>
</feature>
<keyword evidence="1" id="KW-0472">Membrane</keyword>
<protein>
    <submittedName>
        <fullName evidence="2">Uncharacterized protein</fullName>
    </submittedName>
</protein>